<reference evidence="1" key="1">
    <citation type="submission" date="2013-12" db="EMBL/GenBank/DDBJ databases">
        <title>A Varibaculum cambriense genome reconstructed from a premature infant gut community with otherwise low bacterial novelty that shifts toward anaerobic metabolism during the third week of life.</title>
        <authorList>
            <person name="Brown C.T."/>
            <person name="Sharon I."/>
            <person name="Thomas B.C."/>
            <person name="Castelle C.J."/>
            <person name="Morowitz M.J."/>
            <person name="Banfield J.F."/>
        </authorList>
    </citation>
    <scope>NUCLEOTIDE SEQUENCE</scope>
</reference>
<accession>W1WQK9</accession>
<name>W1WQK9_9ZZZZ</name>
<evidence type="ECO:0000313" key="1">
    <source>
        <dbReference type="EMBL" id="ETJ19370.1"/>
    </source>
</evidence>
<protein>
    <submittedName>
        <fullName evidence="1">Uncharacterized protein</fullName>
    </submittedName>
</protein>
<organism evidence="1">
    <name type="scientific">human gut metagenome</name>
    <dbReference type="NCBI Taxonomy" id="408170"/>
    <lineage>
        <taxon>unclassified sequences</taxon>
        <taxon>metagenomes</taxon>
        <taxon>organismal metagenomes</taxon>
    </lineage>
</organism>
<gene>
    <name evidence="1" type="ORF">Q604_UNBC18524G0001</name>
</gene>
<dbReference type="EMBL" id="AZMM01018524">
    <property type="protein sequence ID" value="ETJ19370.1"/>
    <property type="molecule type" value="Genomic_DNA"/>
</dbReference>
<proteinExistence type="predicted"/>
<dbReference type="AlphaFoldDB" id="W1WQK9"/>
<feature type="non-terminal residue" evidence="1">
    <location>
        <position position="1"/>
    </location>
</feature>
<sequence>NSNASALLVTVGYEGSARGHMEHNASKPSIGL</sequence>
<comment type="caution">
    <text evidence="1">The sequence shown here is derived from an EMBL/GenBank/DDBJ whole genome shotgun (WGS) entry which is preliminary data.</text>
</comment>